<dbReference type="PANTHER" id="PTHR31075">
    <property type="entry name" value="CENTROSOMAL PROTEIN OF 85 KDA"/>
    <property type="match status" value="1"/>
</dbReference>
<dbReference type="KEGG" id="caua:113073649"/>
<dbReference type="InterPro" id="IPR040210">
    <property type="entry name" value="Cep85/Cep85L"/>
</dbReference>
<evidence type="ECO:0000313" key="2">
    <source>
        <dbReference type="RefSeq" id="XP_026102254.1"/>
    </source>
</evidence>
<protein>
    <submittedName>
        <fullName evidence="2">Centrosomal protein of 85 kDa-like</fullName>
    </submittedName>
</protein>
<accession>A0A6P6N175</accession>
<dbReference type="PANTHER" id="PTHR31075:SF2">
    <property type="entry name" value="CENTROSOMAL PROTEIN OF 85 KDA-LIKE"/>
    <property type="match status" value="1"/>
</dbReference>
<reference evidence="2" key="1">
    <citation type="submission" date="2025-08" db="UniProtKB">
        <authorList>
            <consortium name="RefSeq"/>
        </authorList>
    </citation>
    <scope>IDENTIFICATION</scope>
    <source>
        <strain evidence="2">Wakin</strain>
        <tissue evidence="2">Muscle</tissue>
    </source>
</reference>
<dbReference type="Proteomes" id="UP000515129">
    <property type="component" value="Unplaced"/>
</dbReference>
<dbReference type="GeneID" id="113073649"/>
<keyword evidence="1" id="KW-1185">Reference proteome</keyword>
<organism evidence="1 2">
    <name type="scientific">Carassius auratus</name>
    <name type="common">Goldfish</name>
    <dbReference type="NCBI Taxonomy" id="7957"/>
    <lineage>
        <taxon>Eukaryota</taxon>
        <taxon>Metazoa</taxon>
        <taxon>Chordata</taxon>
        <taxon>Craniata</taxon>
        <taxon>Vertebrata</taxon>
        <taxon>Euteleostomi</taxon>
        <taxon>Actinopterygii</taxon>
        <taxon>Neopterygii</taxon>
        <taxon>Teleostei</taxon>
        <taxon>Ostariophysi</taxon>
        <taxon>Cypriniformes</taxon>
        <taxon>Cyprinidae</taxon>
        <taxon>Cyprininae</taxon>
        <taxon>Carassius</taxon>
    </lineage>
</organism>
<dbReference type="RefSeq" id="XP_026102254.1">
    <property type="nucleotide sequence ID" value="XM_026246469.1"/>
</dbReference>
<gene>
    <name evidence="2" type="primary">LOC113073649</name>
</gene>
<name>A0A6P6N175_CARAU</name>
<proteinExistence type="predicted"/>
<dbReference type="AlphaFoldDB" id="A0A6P6N175"/>
<evidence type="ECO:0000313" key="1">
    <source>
        <dbReference type="Proteomes" id="UP000515129"/>
    </source>
</evidence>
<sequence>MRDTAALIHREPYITPLPQRNQIISRDALTCLLMRNPPSIVKFDYQALSWFTLLRVCKGVFLSVFLSPQNQRQADEETLNVSPGPLLKEMSLCLLDLKGLCSVLTQRAQGKEPNLALLLGIKSMSCSAEESEKPLMEDGLRAKLVEVCQLRKDIDELRTLISDRYAQDMGENCVTQ</sequence>
<dbReference type="GO" id="GO:0005813">
    <property type="term" value="C:centrosome"/>
    <property type="evidence" value="ECO:0007669"/>
    <property type="project" value="TreeGrafter"/>
</dbReference>
<dbReference type="OrthoDB" id="5972981at2759"/>